<sequence length="494" mass="58862">IYEEKIDSNNENEQKLYEDEQLEDRQRKVEYTEQKDLKEVEKEKLINELKLNYEDFFKRIEITTWANIFNTSKLMWNIDDSYLLNRIIIDFIKENHFFPKKVLHFFDKTFKFNENKDNLYRIFGKDDIDYLLKDLNNNLEVDYIYLSECKDIDYDEFLKNVESGREALENNNYSKAGYYLSKAETICKGEPYTCKLLAKYNIEEKHFEDAQEYIKIYSELRKDDIDIIYYRGLLQFYMENHAEALRFFERASMEGYNSLEFLIKLGTCYFYLKDLQKAKYIFEKVIKIDSGNKIALNYLRLIEEQSYKVKNKISTNRRRNFKGLSSFIVIAMVIILKISANASRIDKMKDFNFSKQNVEQRINDKKTIVKNNNLMTVHVTNLVQSGVCIIEKEELDSSGNKVKKEKWMDMDRVKNENLGKMVKIILIGEVNGKKTAFFYPCFIDGSCLFSSNCDLKVSEKSFYKDLVSKHMKDSILKNKDVFMDLENYYDVNLN</sequence>
<dbReference type="OrthoDB" id="9816462at2"/>
<name>A0A1M6E7G8_9CLOT</name>
<feature type="region of interest" description="Disordered" evidence="2">
    <location>
        <begin position="1"/>
        <end position="21"/>
    </location>
</feature>
<feature type="repeat" description="TPR" evidence="1">
    <location>
        <begin position="259"/>
        <end position="292"/>
    </location>
</feature>
<evidence type="ECO:0000256" key="1">
    <source>
        <dbReference type="PROSITE-ProRule" id="PRU00339"/>
    </source>
</evidence>
<dbReference type="SUPFAM" id="SSF48452">
    <property type="entry name" value="TPR-like"/>
    <property type="match status" value="1"/>
</dbReference>
<accession>A0A1M6E7G8</accession>
<dbReference type="InterPro" id="IPR011990">
    <property type="entry name" value="TPR-like_helical_dom_sf"/>
</dbReference>
<evidence type="ECO:0000313" key="5">
    <source>
        <dbReference type="Proteomes" id="UP000184310"/>
    </source>
</evidence>
<reference evidence="4 5" key="1">
    <citation type="submission" date="2016-11" db="EMBL/GenBank/DDBJ databases">
        <authorList>
            <person name="Jaros S."/>
            <person name="Januszkiewicz K."/>
            <person name="Wedrychowicz H."/>
        </authorList>
    </citation>
    <scope>NUCLEOTIDE SEQUENCE [LARGE SCALE GENOMIC DNA]</scope>
    <source>
        <strain evidence="4 5">DSM 21758</strain>
    </source>
</reference>
<keyword evidence="5" id="KW-1185">Reference proteome</keyword>
<keyword evidence="3" id="KW-1133">Transmembrane helix</keyword>
<dbReference type="STRING" id="1121302.SAMN02745163_00773"/>
<proteinExistence type="predicted"/>
<dbReference type="PROSITE" id="PS50005">
    <property type="entry name" value="TPR"/>
    <property type="match status" value="1"/>
</dbReference>
<dbReference type="AlphaFoldDB" id="A0A1M6E7G8"/>
<dbReference type="SMART" id="SM00028">
    <property type="entry name" value="TPR"/>
    <property type="match status" value="2"/>
</dbReference>
<evidence type="ECO:0000313" key="4">
    <source>
        <dbReference type="EMBL" id="SHI81228.1"/>
    </source>
</evidence>
<protein>
    <submittedName>
        <fullName evidence="4">Uncharacterized protein</fullName>
    </submittedName>
</protein>
<gene>
    <name evidence="4" type="ORF">SAMN02745163_00773</name>
</gene>
<dbReference type="RefSeq" id="WP_159433202.1">
    <property type="nucleotide sequence ID" value="NZ_FQZB01000005.1"/>
</dbReference>
<evidence type="ECO:0000256" key="2">
    <source>
        <dbReference type="SAM" id="MobiDB-lite"/>
    </source>
</evidence>
<keyword evidence="1" id="KW-0802">TPR repeat</keyword>
<feature type="non-terminal residue" evidence="4">
    <location>
        <position position="1"/>
    </location>
</feature>
<dbReference type="EMBL" id="FQZB01000005">
    <property type="protein sequence ID" value="SHI81228.1"/>
    <property type="molecule type" value="Genomic_DNA"/>
</dbReference>
<keyword evidence="3" id="KW-0472">Membrane</keyword>
<feature type="transmembrane region" description="Helical" evidence="3">
    <location>
        <begin position="321"/>
        <end position="340"/>
    </location>
</feature>
<keyword evidence="3" id="KW-0812">Transmembrane</keyword>
<dbReference type="Gene3D" id="1.25.40.10">
    <property type="entry name" value="Tetratricopeptide repeat domain"/>
    <property type="match status" value="1"/>
</dbReference>
<organism evidence="4 5">
    <name type="scientific">Clostridium cavendishii DSM 21758</name>
    <dbReference type="NCBI Taxonomy" id="1121302"/>
    <lineage>
        <taxon>Bacteria</taxon>
        <taxon>Bacillati</taxon>
        <taxon>Bacillota</taxon>
        <taxon>Clostridia</taxon>
        <taxon>Eubacteriales</taxon>
        <taxon>Clostridiaceae</taxon>
        <taxon>Clostridium</taxon>
    </lineage>
</organism>
<dbReference type="InterPro" id="IPR019734">
    <property type="entry name" value="TPR_rpt"/>
</dbReference>
<evidence type="ECO:0000256" key="3">
    <source>
        <dbReference type="SAM" id="Phobius"/>
    </source>
</evidence>
<dbReference type="Proteomes" id="UP000184310">
    <property type="component" value="Unassembled WGS sequence"/>
</dbReference>